<comment type="caution">
    <text evidence="2">The sequence shown here is derived from an EMBL/GenBank/DDBJ whole genome shotgun (WGS) entry which is preliminary data.</text>
</comment>
<dbReference type="EMBL" id="CSUW01000002">
    <property type="protein sequence ID" value="CPT11978.1"/>
    <property type="molecule type" value="Genomic_DNA"/>
</dbReference>
<evidence type="ECO:0000313" key="2">
    <source>
        <dbReference type="EMBL" id="CPT11978.1"/>
    </source>
</evidence>
<feature type="region of interest" description="Disordered" evidence="1">
    <location>
        <begin position="151"/>
        <end position="185"/>
    </location>
</feature>
<reference evidence="2 3" key="1">
    <citation type="submission" date="2015-03" db="EMBL/GenBank/DDBJ databases">
        <authorList>
            <consortium name="Pathogen Informatics"/>
            <person name="Murphy D."/>
        </authorList>
    </citation>
    <scope>NUCLEOTIDE SEQUENCE [LARGE SCALE GENOMIC DNA]</scope>
    <source>
        <strain evidence="2 3">PAP036</strain>
    </source>
</reference>
<dbReference type="RefSeq" id="WP_052537820.1">
    <property type="nucleotide sequence ID" value="NZ_CP029073.1"/>
</dbReference>
<feature type="region of interest" description="Disordered" evidence="1">
    <location>
        <begin position="1"/>
        <end position="44"/>
    </location>
</feature>
<evidence type="ECO:0000256" key="1">
    <source>
        <dbReference type="SAM" id="MobiDB-lite"/>
    </source>
</evidence>
<feature type="compositionally biased region" description="Basic and acidic residues" evidence="1">
    <location>
        <begin position="165"/>
        <end position="185"/>
    </location>
</feature>
<sequence length="206" mass="23301">MSDVTPNDMPGAVTEPGEPEGTVDAIKAPKSEAKTDGLTAEERQELDRLRATRVEERRWEKRAKENYDDATKWRELIEKSGGDKKEFDPRAEIDKIRAELTTERTERLRSEVARITGVDPEDIKGGTEEEMRDSAERWKTRFNARLEEAIKSKSAPAAAPAAEVTSDKKVTGPKQLTRDELKNMTRQQRLEAYKAGQADELMGRID</sequence>
<proteinExistence type="predicted"/>
<gene>
    <name evidence="2" type="ORF">ERS075527_01149</name>
</gene>
<protein>
    <submittedName>
        <fullName evidence="2">Bacteriophage protein</fullName>
    </submittedName>
</protein>
<dbReference type="AlphaFoldDB" id="A0AB33T1H6"/>
<feature type="compositionally biased region" description="Low complexity" evidence="1">
    <location>
        <begin position="152"/>
        <end position="162"/>
    </location>
</feature>
<organism evidence="2 3">
    <name type="scientific">Mycobacteroides abscessus</name>
    <dbReference type="NCBI Taxonomy" id="36809"/>
    <lineage>
        <taxon>Bacteria</taxon>
        <taxon>Bacillati</taxon>
        <taxon>Actinomycetota</taxon>
        <taxon>Actinomycetes</taxon>
        <taxon>Mycobacteriales</taxon>
        <taxon>Mycobacteriaceae</taxon>
        <taxon>Mycobacteroides</taxon>
    </lineage>
</organism>
<feature type="compositionally biased region" description="Basic and acidic residues" evidence="1">
    <location>
        <begin position="27"/>
        <end position="44"/>
    </location>
</feature>
<accession>A0AB33T1H6</accession>
<name>A0AB33T1H6_9MYCO</name>
<evidence type="ECO:0000313" key="3">
    <source>
        <dbReference type="Proteomes" id="UP000038487"/>
    </source>
</evidence>
<dbReference type="Proteomes" id="UP000038487">
    <property type="component" value="Unassembled WGS sequence"/>
</dbReference>